<sequence length="145" mass="15948">MKKRFYLLEPLDIDGDKNPDGFLVSQYRIDKYGNKIFLKNKYVRYEILKTFNKNTGGAARRRSANTNAPKMIALTQEQFNALMNSKQPNINEQPRVIINGSNPTFMSSLGNGLGTGFGLGVGASIGDAVGDAAVDGFQNMFGMDE</sequence>
<accession>A0A6C0LH80</accession>
<dbReference type="EMBL" id="MN740496">
    <property type="protein sequence ID" value="QHU29760.1"/>
    <property type="molecule type" value="Genomic_DNA"/>
</dbReference>
<protein>
    <submittedName>
        <fullName evidence="1">Uncharacterized protein</fullName>
    </submittedName>
</protein>
<evidence type="ECO:0000313" key="1">
    <source>
        <dbReference type="EMBL" id="QHU29760.1"/>
    </source>
</evidence>
<proteinExistence type="predicted"/>
<reference evidence="1" key="1">
    <citation type="journal article" date="2020" name="Nature">
        <title>Giant virus diversity and host interactions through global metagenomics.</title>
        <authorList>
            <person name="Schulz F."/>
            <person name="Roux S."/>
            <person name="Paez-Espino D."/>
            <person name="Jungbluth S."/>
            <person name="Walsh D.A."/>
            <person name="Denef V.J."/>
            <person name="McMahon K.D."/>
            <person name="Konstantinidis K.T."/>
            <person name="Eloe-Fadrosh E.A."/>
            <person name="Kyrpides N.C."/>
            <person name="Woyke T."/>
        </authorList>
    </citation>
    <scope>NUCLEOTIDE SEQUENCE</scope>
    <source>
        <strain evidence="1">GVMAG-M-3300027804-48</strain>
    </source>
</reference>
<name>A0A6C0LH80_9ZZZZ</name>
<dbReference type="AlphaFoldDB" id="A0A6C0LH80"/>
<organism evidence="1">
    <name type="scientific">viral metagenome</name>
    <dbReference type="NCBI Taxonomy" id="1070528"/>
    <lineage>
        <taxon>unclassified sequences</taxon>
        <taxon>metagenomes</taxon>
        <taxon>organismal metagenomes</taxon>
    </lineage>
</organism>